<name>A0A3E1R6Z1_9BURK</name>
<dbReference type="Proteomes" id="UP000260665">
    <property type="component" value="Unassembled WGS sequence"/>
</dbReference>
<dbReference type="EMBL" id="QFZK01000021">
    <property type="protein sequence ID" value="RFO95138.1"/>
    <property type="molecule type" value="Genomic_DNA"/>
</dbReference>
<accession>A0A3E1R6Z1</accession>
<gene>
    <name evidence="2" type="ORF">DIC66_19680</name>
</gene>
<evidence type="ECO:0000313" key="3">
    <source>
        <dbReference type="Proteomes" id="UP000260665"/>
    </source>
</evidence>
<reference evidence="2 3" key="1">
    <citation type="submission" date="2018-05" db="EMBL/GenBank/DDBJ databases">
        <title>Rhodoferax soyangensis sp.nov., isolated from an oligotrophic freshwater lake.</title>
        <authorList>
            <person name="Park M."/>
        </authorList>
    </citation>
    <scope>NUCLEOTIDE SEQUENCE [LARGE SCALE GENOMIC DNA]</scope>
    <source>
        <strain evidence="2 3">IMCC26218</strain>
    </source>
</reference>
<evidence type="ECO:0000256" key="1">
    <source>
        <dbReference type="SAM" id="MobiDB-lite"/>
    </source>
</evidence>
<protein>
    <submittedName>
        <fullName evidence="2">Uncharacterized protein</fullName>
    </submittedName>
</protein>
<organism evidence="2 3">
    <name type="scientific">Rhodoferax lacus</name>
    <dbReference type="NCBI Taxonomy" id="2184758"/>
    <lineage>
        <taxon>Bacteria</taxon>
        <taxon>Pseudomonadati</taxon>
        <taxon>Pseudomonadota</taxon>
        <taxon>Betaproteobacteria</taxon>
        <taxon>Burkholderiales</taxon>
        <taxon>Comamonadaceae</taxon>
        <taxon>Rhodoferax</taxon>
    </lineage>
</organism>
<feature type="region of interest" description="Disordered" evidence="1">
    <location>
        <begin position="50"/>
        <end position="79"/>
    </location>
</feature>
<keyword evidence="3" id="KW-1185">Reference proteome</keyword>
<proteinExistence type="predicted"/>
<comment type="caution">
    <text evidence="2">The sequence shown here is derived from an EMBL/GenBank/DDBJ whole genome shotgun (WGS) entry which is preliminary data.</text>
</comment>
<dbReference type="AlphaFoldDB" id="A0A3E1R6Z1"/>
<evidence type="ECO:0000313" key="2">
    <source>
        <dbReference type="EMBL" id="RFO95138.1"/>
    </source>
</evidence>
<sequence>MTIWNWLFGGDSMPDTDPAPVSMDVNPATGLPMVDGCAGFDVGGSPFGMDVNAHSTDHQPMPDLDFGSSSAGHDGDWPC</sequence>